<name>A0A2L2X992_9FIRM</name>
<evidence type="ECO:0000313" key="2">
    <source>
        <dbReference type="Proteomes" id="UP000239549"/>
    </source>
</evidence>
<protein>
    <submittedName>
        <fullName evidence="1">Uncharacterized protein</fullName>
    </submittedName>
</protein>
<sequence>MTGKQPRWIDKTHRGCLFFEQNILVYSSFARSKQRLHS</sequence>
<reference evidence="2" key="1">
    <citation type="submission" date="2018-02" db="EMBL/GenBank/DDBJ databases">
        <title>Genome sequence of Desulfocucumis palustris strain NAW-5.</title>
        <authorList>
            <person name="Watanabe M."/>
            <person name="Kojima H."/>
            <person name="Fukui M."/>
        </authorList>
    </citation>
    <scope>NUCLEOTIDE SEQUENCE [LARGE SCALE GENOMIC DNA]</scope>
    <source>
        <strain evidence="2">NAW-5</strain>
    </source>
</reference>
<accession>A0A2L2X992</accession>
<dbReference type="EMBL" id="BFAV01000055">
    <property type="protein sequence ID" value="GBF32799.1"/>
    <property type="molecule type" value="Genomic_DNA"/>
</dbReference>
<proteinExistence type="predicted"/>
<comment type="caution">
    <text evidence="1">The sequence shown here is derived from an EMBL/GenBank/DDBJ whole genome shotgun (WGS) entry which is preliminary data.</text>
</comment>
<evidence type="ECO:0000313" key="1">
    <source>
        <dbReference type="EMBL" id="GBF32799.1"/>
    </source>
</evidence>
<dbReference type="AlphaFoldDB" id="A0A2L2X992"/>
<keyword evidence="2" id="KW-1185">Reference proteome</keyword>
<dbReference type="Proteomes" id="UP000239549">
    <property type="component" value="Unassembled WGS sequence"/>
</dbReference>
<organism evidence="1 2">
    <name type="scientific">Desulfocucumis palustris</name>
    <dbReference type="NCBI Taxonomy" id="1898651"/>
    <lineage>
        <taxon>Bacteria</taxon>
        <taxon>Bacillati</taxon>
        <taxon>Bacillota</taxon>
        <taxon>Clostridia</taxon>
        <taxon>Eubacteriales</taxon>
        <taxon>Desulfocucumaceae</taxon>
        <taxon>Desulfocucumis</taxon>
    </lineage>
</organism>
<gene>
    <name evidence="1" type="ORF">DCCM_0995</name>
</gene>